<dbReference type="GO" id="GO:0005576">
    <property type="term" value="C:extracellular region"/>
    <property type="evidence" value="ECO:0007669"/>
    <property type="project" value="TreeGrafter"/>
</dbReference>
<protein>
    <submittedName>
        <fullName evidence="1">ESX conserved componant EccB4</fullName>
    </submittedName>
</protein>
<feature type="non-terminal residue" evidence="1">
    <location>
        <position position="1"/>
    </location>
</feature>
<dbReference type="Pfam" id="PF05108">
    <property type="entry name" value="T7SS_ESX1_EccB"/>
    <property type="match status" value="1"/>
</dbReference>
<dbReference type="EMBL" id="FUEZ01000003">
    <property type="protein sequence ID" value="SPM38568.1"/>
    <property type="molecule type" value="Genomic_DNA"/>
</dbReference>
<evidence type="ECO:0000313" key="1">
    <source>
        <dbReference type="EMBL" id="SPM38568.1"/>
    </source>
</evidence>
<dbReference type="PANTHER" id="PTHR40765">
    <property type="entry name" value="ESX-2 SECRETION SYSTEM ATPASE ECCB2"/>
    <property type="match status" value="1"/>
</dbReference>
<keyword evidence="2" id="KW-1185">Reference proteome</keyword>
<dbReference type="AlphaFoldDB" id="A0A2U3P492"/>
<proteinExistence type="predicted"/>
<sequence length="159" mass="15996">VAPDVIRDTAVVNTLPVATFPAHAPTSLIADGALCATWVPGASGYSGVTLQTGALPPVPGGRAPVMLSQADGHGPALDAVYLPPGRSAYVRAEGHVGARYLIVDTGVRFAIHDDDAARDLGLPPAVTAIPLPLLAALPAGPELSKANASVARDTVATAR</sequence>
<organism evidence="1 2">
    <name type="scientific">Mycobacterium numidiamassiliense</name>
    <dbReference type="NCBI Taxonomy" id="1841861"/>
    <lineage>
        <taxon>Bacteria</taxon>
        <taxon>Bacillati</taxon>
        <taxon>Actinomycetota</taxon>
        <taxon>Actinomycetes</taxon>
        <taxon>Mycobacteriales</taxon>
        <taxon>Mycobacteriaceae</taxon>
        <taxon>Mycobacterium</taxon>
    </lineage>
</organism>
<dbReference type="Proteomes" id="UP000240424">
    <property type="component" value="Unassembled WGS sequence"/>
</dbReference>
<evidence type="ECO:0000313" key="2">
    <source>
        <dbReference type="Proteomes" id="UP000240424"/>
    </source>
</evidence>
<gene>
    <name evidence="1" type="ORF">MNAB215_745</name>
</gene>
<dbReference type="InterPro" id="IPR007795">
    <property type="entry name" value="T7SS_EccB"/>
</dbReference>
<dbReference type="PANTHER" id="PTHR40765:SF2">
    <property type="entry name" value="ESX-2 SECRETION SYSTEM ATPASE ECCB2"/>
    <property type="match status" value="1"/>
</dbReference>
<name>A0A2U3P492_9MYCO</name>
<reference evidence="1 2" key="1">
    <citation type="submission" date="2017-01" db="EMBL/GenBank/DDBJ databases">
        <authorList>
            <consortium name="Urmite Genomes"/>
        </authorList>
    </citation>
    <scope>NUCLEOTIDE SEQUENCE [LARGE SCALE GENOMIC DNA]</scope>
    <source>
        <strain evidence="1 2">AB215</strain>
    </source>
</reference>
<dbReference type="STRING" id="1841861.GCA_900157365_04948"/>
<accession>A0A2U3P492</accession>